<keyword evidence="2" id="KW-1185">Reference proteome</keyword>
<dbReference type="PANTHER" id="PTHR47271:SF2">
    <property type="entry name" value="ARGININE DEIMINASE"/>
    <property type="match status" value="1"/>
</dbReference>
<name>A0ABU4WKZ5_9FIRM</name>
<evidence type="ECO:0000313" key="1">
    <source>
        <dbReference type="EMBL" id="MDX8416458.1"/>
    </source>
</evidence>
<organism evidence="1 2">
    <name type="scientific">Absicoccus intestinalis</name>
    <dbReference type="NCBI Taxonomy" id="2926319"/>
    <lineage>
        <taxon>Bacteria</taxon>
        <taxon>Bacillati</taxon>
        <taxon>Bacillota</taxon>
        <taxon>Erysipelotrichia</taxon>
        <taxon>Erysipelotrichales</taxon>
        <taxon>Erysipelotrichaceae</taxon>
        <taxon>Absicoccus</taxon>
    </lineage>
</organism>
<protein>
    <submittedName>
        <fullName evidence="1">Arginine deiminase family protein</fullName>
    </submittedName>
</protein>
<dbReference type="Proteomes" id="UP001285244">
    <property type="component" value="Unassembled WGS sequence"/>
</dbReference>
<gene>
    <name evidence="1" type="ORF">MOZ64_01165</name>
</gene>
<reference evidence="1 2" key="1">
    <citation type="submission" date="2022-03" db="EMBL/GenBank/DDBJ databases">
        <title>Novel taxa within the pig intestine.</title>
        <authorList>
            <person name="Wylensek D."/>
            <person name="Bishof K."/>
            <person name="Afrizal A."/>
            <person name="Clavel T."/>
        </authorList>
    </citation>
    <scope>NUCLEOTIDE SEQUENCE [LARGE SCALE GENOMIC DNA]</scope>
    <source>
        <strain evidence="1 2">Cla-KB-P134</strain>
    </source>
</reference>
<comment type="caution">
    <text evidence="1">The sequence shown here is derived from an EMBL/GenBank/DDBJ whole genome shotgun (WGS) entry which is preliminary data.</text>
</comment>
<dbReference type="RefSeq" id="WP_320324793.1">
    <property type="nucleotide sequence ID" value="NZ_JALBUS010000002.1"/>
</dbReference>
<dbReference type="Gene3D" id="3.75.10.10">
    <property type="entry name" value="L-arginine/glycine Amidinotransferase, Chain A"/>
    <property type="match status" value="1"/>
</dbReference>
<dbReference type="Pfam" id="PF19420">
    <property type="entry name" value="DDAH_eukar"/>
    <property type="match status" value="1"/>
</dbReference>
<dbReference type="PANTHER" id="PTHR47271">
    <property type="entry name" value="ARGININE DEIMINASE"/>
    <property type="match status" value="1"/>
</dbReference>
<dbReference type="EMBL" id="JALBUS010000002">
    <property type="protein sequence ID" value="MDX8416458.1"/>
    <property type="molecule type" value="Genomic_DNA"/>
</dbReference>
<accession>A0ABU4WKZ5</accession>
<proteinExistence type="predicted"/>
<sequence>MATFVNNAYGKLKKVLLCPADYYRIEPINGISRKWMEQGYEMDYELCKKQHKALIQAYEDNGVEVELIEPKEGLTYQIFARDFGICLKEGYVLGHFKEPVRQPETALYEKKLKELGVPCIARCTAGCFEGGDFCFLDENTLLMGVIDRTDPAGFDSVKAQLSDLGYEMTPIYVDRKYLHIDIIINIIAKDTVIICPDLLPDGIVQRFKRRNFKMIEITKEEVLAYAANIQGLGDGKVISANTNTKTNQRMREFGLEVIEVDISEIVKGGGGIHCMTFPLIREAE</sequence>
<dbReference type="SUPFAM" id="SSF55909">
    <property type="entry name" value="Pentein"/>
    <property type="match status" value="1"/>
</dbReference>
<evidence type="ECO:0000313" key="2">
    <source>
        <dbReference type="Proteomes" id="UP001285244"/>
    </source>
</evidence>